<keyword evidence="4" id="KW-1185">Reference proteome</keyword>
<sequence length="116" mass="12613">MVKRELVMIAGGLSLKYGRYIAVASAALLTAKMLNTSQVTSNDENKTKPNQDPGRVADGKKLSEDSRRVREERRRKEGAGTTGVGLQPEPSSFSITQILSVASVVLSLAGLYYKRK</sequence>
<name>A0AAU9XNQ5_9CNID</name>
<dbReference type="EMBL" id="CALNXJ010000052">
    <property type="protein sequence ID" value="CAH3153045.1"/>
    <property type="molecule type" value="Genomic_DNA"/>
</dbReference>
<feature type="compositionally biased region" description="Basic and acidic residues" evidence="1">
    <location>
        <begin position="43"/>
        <end position="78"/>
    </location>
</feature>
<dbReference type="Proteomes" id="UP001159428">
    <property type="component" value="Unassembled WGS sequence"/>
</dbReference>
<dbReference type="AlphaFoldDB" id="A0AAU9XNQ5"/>
<evidence type="ECO:0000313" key="4">
    <source>
        <dbReference type="Proteomes" id="UP001159428"/>
    </source>
</evidence>
<comment type="caution">
    <text evidence="3">The sequence shown here is derived from an EMBL/GenBank/DDBJ whole genome shotgun (WGS) entry which is preliminary data.</text>
</comment>
<accession>A0AAU9XNQ5</accession>
<organism evidence="3 4">
    <name type="scientific">Pocillopora meandrina</name>
    <dbReference type="NCBI Taxonomy" id="46732"/>
    <lineage>
        <taxon>Eukaryota</taxon>
        <taxon>Metazoa</taxon>
        <taxon>Cnidaria</taxon>
        <taxon>Anthozoa</taxon>
        <taxon>Hexacorallia</taxon>
        <taxon>Scleractinia</taxon>
        <taxon>Astrocoeniina</taxon>
        <taxon>Pocilloporidae</taxon>
        <taxon>Pocillopora</taxon>
    </lineage>
</organism>
<feature type="transmembrane region" description="Helical" evidence="2">
    <location>
        <begin position="93"/>
        <end position="113"/>
    </location>
</feature>
<reference evidence="3 4" key="1">
    <citation type="submission" date="2022-05" db="EMBL/GenBank/DDBJ databases">
        <authorList>
            <consortium name="Genoscope - CEA"/>
            <person name="William W."/>
        </authorList>
    </citation>
    <scope>NUCLEOTIDE SEQUENCE [LARGE SCALE GENOMIC DNA]</scope>
</reference>
<feature type="region of interest" description="Disordered" evidence="1">
    <location>
        <begin position="37"/>
        <end position="88"/>
    </location>
</feature>
<evidence type="ECO:0000256" key="1">
    <source>
        <dbReference type="SAM" id="MobiDB-lite"/>
    </source>
</evidence>
<keyword evidence="2" id="KW-1133">Transmembrane helix</keyword>
<evidence type="ECO:0000256" key="2">
    <source>
        <dbReference type="SAM" id="Phobius"/>
    </source>
</evidence>
<evidence type="ECO:0000313" key="3">
    <source>
        <dbReference type="EMBL" id="CAH3153045.1"/>
    </source>
</evidence>
<keyword evidence="2" id="KW-0812">Transmembrane</keyword>
<gene>
    <name evidence="3" type="ORF">PMEA_00026936</name>
</gene>
<protein>
    <submittedName>
        <fullName evidence="3">Uncharacterized protein</fullName>
    </submittedName>
</protein>
<proteinExistence type="predicted"/>
<keyword evidence="2" id="KW-0472">Membrane</keyword>